<gene>
    <name evidence="12" type="ORF">AB835_00055</name>
</gene>
<comment type="subcellular location">
    <subcellularLocation>
        <location evidence="1">Cell outer membrane</location>
        <topology evidence="1">Multi-pass membrane protein</topology>
    </subcellularLocation>
</comment>
<evidence type="ECO:0000256" key="4">
    <source>
        <dbReference type="ARBA" id="ARBA00022692"/>
    </source>
</evidence>
<proteinExistence type="predicted"/>
<feature type="domain" description="OmpA-like" evidence="11">
    <location>
        <begin position="237"/>
        <end position="355"/>
    </location>
</feature>
<dbReference type="PANTHER" id="PTHR30329:SF21">
    <property type="entry name" value="LIPOPROTEIN YIAD-RELATED"/>
    <property type="match status" value="1"/>
</dbReference>
<dbReference type="InterPro" id="IPR027385">
    <property type="entry name" value="Beta-barrel_OMP"/>
</dbReference>
<keyword evidence="5" id="KW-0732">Signal</keyword>
<evidence type="ECO:0000313" key="13">
    <source>
        <dbReference type="Proteomes" id="UP000242502"/>
    </source>
</evidence>
<dbReference type="SUPFAM" id="SSF56925">
    <property type="entry name" value="OMPA-like"/>
    <property type="match status" value="1"/>
</dbReference>
<dbReference type="STRING" id="62101.AB835_00055"/>
<dbReference type="AlphaFoldDB" id="A0A1D2QU46"/>
<evidence type="ECO:0000256" key="7">
    <source>
        <dbReference type="ARBA" id="ARBA00023114"/>
    </source>
</evidence>
<reference evidence="12 13" key="1">
    <citation type="journal article" date="2016" name="Appl. Environ. Microbiol.">
        <title>Lack of Overt Genome Reduction in the Bryostatin-Producing Bryozoan Symbiont "Candidatus Endobugula sertula".</title>
        <authorList>
            <person name="Miller I.J."/>
            <person name="Vanee N."/>
            <person name="Fong S.S."/>
            <person name="Lim-Fong G.E."/>
            <person name="Kwan J.C."/>
        </authorList>
    </citation>
    <scope>NUCLEOTIDE SEQUENCE [LARGE SCALE GENOMIC DNA]</scope>
    <source>
        <strain evidence="12">AB1-4</strain>
    </source>
</reference>
<dbReference type="Pfam" id="PF00691">
    <property type="entry name" value="OmpA"/>
    <property type="match status" value="1"/>
</dbReference>
<keyword evidence="4" id="KW-0812">Transmembrane</keyword>
<keyword evidence="9" id="KW-0998">Cell outer membrane</keyword>
<dbReference type="InterPro" id="IPR036737">
    <property type="entry name" value="OmpA-like_sf"/>
</dbReference>
<evidence type="ECO:0000313" key="12">
    <source>
        <dbReference type="EMBL" id="ODS25099.1"/>
    </source>
</evidence>
<dbReference type="InterPro" id="IPR006665">
    <property type="entry name" value="OmpA-like"/>
</dbReference>
<evidence type="ECO:0000259" key="11">
    <source>
        <dbReference type="PROSITE" id="PS51123"/>
    </source>
</evidence>
<dbReference type="Gene3D" id="2.40.160.20">
    <property type="match status" value="1"/>
</dbReference>
<sequence length="364" mass="39760">MNLLVQQIYQFLFARSYACVVVLLLGPMSLNVQAEFTYPDIEDGRFGGFTLTPMLGSHRLDDERGLDNEHFVGLAVGYRFSAPYALEFFYADADATTTAGVASGDLRQFRLEVLYDVAEYGHWTPYVALGAASTEFGTTTTADDEGAMTLGVGTHYRFSDRLALRLDTRYLKGVGDIKGADLTFAVGLNVFLGNVTGPVVEPVAQYATEESAPALTRAERCTQAGGMLSAEGSCIKTSFSTDTVKLKVQFEHNSVKVKSAYLSEVQELADFMKAYSSSKVVLEGHTDSMGSDAYNQALSQRRVDEIVHLLSDNYGISVERMSAIGYGEAQPVASNDTSSNRAKNRRVVANVTVEREETIQLDIQ</sequence>
<dbReference type="PRINTS" id="PR01021">
    <property type="entry name" value="OMPADOMAIN"/>
</dbReference>
<evidence type="ECO:0000256" key="9">
    <source>
        <dbReference type="ARBA" id="ARBA00023237"/>
    </source>
</evidence>
<evidence type="ECO:0000256" key="3">
    <source>
        <dbReference type="ARBA" id="ARBA00022452"/>
    </source>
</evidence>
<dbReference type="EMBL" id="MDLC01000001">
    <property type="protein sequence ID" value="ODS25099.1"/>
    <property type="molecule type" value="Genomic_DNA"/>
</dbReference>
<keyword evidence="8 10" id="KW-0472">Membrane</keyword>
<dbReference type="SUPFAM" id="SSF103088">
    <property type="entry name" value="OmpA-like"/>
    <property type="match status" value="1"/>
</dbReference>
<dbReference type="GO" id="GO:0015288">
    <property type="term" value="F:porin activity"/>
    <property type="evidence" value="ECO:0007669"/>
    <property type="project" value="UniProtKB-KW"/>
</dbReference>
<dbReference type="InterPro" id="IPR011250">
    <property type="entry name" value="OMP/PagP_B-barrel"/>
</dbReference>
<evidence type="ECO:0000256" key="8">
    <source>
        <dbReference type="ARBA" id="ARBA00023136"/>
    </source>
</evidence>
<keyword evidence="7" id="KW-0626">Porin</keyword>
<organism evidence="12 13">
    <name type="scientific">Candidatus Endobugula sertula</name>
    <name type="common">Bugula neritina bacterial symbiont</name>
    <dbReference type="NCBI Taxonomy" id="62101"/>
    <lineage>
        <taxon>Bacteria</taxon>
        <taxon>Pseudomonadati</taxon>
        <taxon>Pseudomonadota</taxon>
        <taxon>Gammaproteobacteria</taxon>
        <taxon>Cellvibrionales</taxon>
        <taxon>Cellvibrionaceae</taxon>
        <taxon>Candidatus Endobugula</taxon>
    </lineage>
</organism>
<dbReference type="Pfam" id="PF13505">
    <property type="entry name" value="OMP_b-brl"/>
    <property type="match status" value="1"/>
</dbReference>
<dbReference type="Gene3D" id="3.30.1330.60">
    <property type="entry name" value="OmpA-like domain"/>
    <property type="match status" value="1"/>
</dbReference>
<evidence type="ECO:0000256" key="5">
    <source>
        <dbReference type="ARBA" id="ARBA00022729"/>
    </source>
</evidence>
<evidence type="ECO:0000256" key="2">
    <source>
        <dbReference type="ARBA" id="ARBA00022448"/>
    </source>
</evidence>
<evidence type="ECO:0000256" key="6">
    <source>
        <dbReference type="ARBA" id="ARBA00023065"/>
    </source>
</evidence>
<evidence type="ECO:0000256" key="10">
    <source>
        <dbReference type="PROSITE-ProRule" id="PRU00473"/>
    </source>
</evidence>
<dbReference type="GO" id="GO:0046930">
    <property type="term" value="C:pore complex"/>
    <property type="evidence" value="ECO:0007669"/>
    <property type="project" value="UniProtKB-KW"/>
</dbReference>
<dbReference type="GO" id="GO:0009279">
    <property type="term" value="C:cell outer membrane"/>
    <property type="evidence" value="ECO:0007669"/>
    <property type="project" value="UniProtKB-SubCell"/>
</dbReference>
<protein>
    <recommendedName>
        <fullName evidence="11">OmpA-like domain-containing protein</fullName>
    </recommendedName>
</protein>
<dbReference type="PANTHER" id="PTHR30329">
    <property type="entry name" value="STATOR ELEMENT OF FLAGELLAR MOTOR COMPLEX"/>
    <property type="match status" value="1"/>
</dbReference>
<keyword evidence="6" id="KW-0406">Ion transport</keyword>
<keyword evidence="2" id="KW-0813">Transport</keyword>
<name>A0A1D2QU46_9GAMM</name>
<dbReference type="Proteomes" id="UP000242502">
    <property type="component" value="Unassembled WGS sequence"/>
</dbReference>
<keyword evidence="3" id="KW-1134">Transmembrane beta strand</keyword>
<accession>A0A1D2QU46</accession>
<evidence type="ECO:0000256" key="1">
    <source>
        <dbReference type="ARBA" id="ARBA00004571"/>
    </source>
</evidence>
<dbReference type="InterPro" id="IPR006664">
    <property type="entry name" value="OMP_bac"/>
</dbReference>
<dbReference type="CDD" id="cd07185">
    <property type="entry name" value="OmpA_C-like"/>
    <property type="match status" value="1"/>
</dbReference>
<comment type="caution">
    <text evidence="12">The sequence shown here is derived from an EMBL/GenBank/DDBJ whole genome shotgun (WGS) entry which is preliminary data.</text>
</comment>
<dbReference type="InterPro" id="IPR050330">
    <property type="entry name" value="Bact_OuterMem_StrucFunc"/>
</dbReference>
<dbReference type="PROSITE" id="PS51123">
    <property type="entry name" value="OMPA_2"/>
    <property type="match status" value="1"/>
</dbReference>
<dbReference type="GO" id="GO:0006811">
    <property type="term" value="P:monoatomic ion transport"/>
    <property type="evidence" value="ECO:0007669"/>
    <property type="project" value="UniProtKB-KW"/>
</dbReference>